<keyword evidence="2 4" id="KW-0853">WD repeat</keyword>
<proteinExistence type="predicted"/>
<feature type="repeat" description="WD" evidence="4">
    <location>
        <begin position="72"/>
        <end position="105"/>
    </location>
</feature>
<accession>A0A4P9VXG2</accession>
<dbReference type="InterPro" id="IPR036322">
    <property type="entry name" value="WD40_repeat_dom_sf"/>
</dbReference>
<dbReference type="SUPFAM" id="SSF50978">
    <property type="entry name" value="WD40 repeat-like"/>
    <property type="match status" value="1"/>
</dbReference>
<sequence>LSTNSRFLATGSTDEIVKIYDLRLRKEVGTLMHHQGTITCLRFFRRTHLVTASEDGTVAIVRTRDWEVLKTLSGHKHAVAWVDIHPTGKVMLSVGKDGTLKCWDLGRAVCAYSMRLPSPAERVCWSPSGDKYAVLMDTAVQVHAVADGEMLTRIEGVGRMNAIVFCRLVGVDAGEDAREVVVTGGEDRTVGPHQGYVGAERPTILATCSSDGGVRMWDLAAVLESLQGGEESAELATGVAPKKPKIRSASPQATYDAKCRLTCIKIAPPLSSASRAAEEDAEDEAAGEVSLDGDVAGTDVDEKQSAPPPPAKQEPHPKGQSILKKRKAEAPASEEGPADTKQEGNARKKQKGPSGAKAPAPQAKGVSRALASKAKPEGKGGAIAAKPPKPDGAKLAKRGGGPSPKGAAERGGRSSRGRGAAVASRGGSSRGGGGRGGSGGGRGRGGRGGGGRGRGRGGSR</sequence>
<evidence type="ECO:0000256" key="4">
    <source>
        <dbReference type="PROSITE-ProRule" id="PRU00221"/>
    </source>
</evidence>
<organism evidence="6 7">
    <name type="scientific">Blyttiomyces helicus</name>
    <dbReference type="NCBI Taxonomy" id="388810"/>
    <lineage>
        <taxon>Eukaryota</taxon>
        <taxon>Fungi</taxon>
        <taxon>Fungi incertae sedis</taxon>
        <taxon>Chytridiomycota</taxon>
        <taxon>Chytridiomycota incertae sedis</taxon>
        <taxon>Chytridiomycetes</taxon>
        <taxon>Chytridiomycetes incertae sedis</taxon>
        <taxon>Blyttiomyces</taxon>
    </lineage>
</organism>
<dbReference type="PRINTS" id="PR00320">
    <property type="entry name" value="GPROTEINBRPT"/>
</dbReference>
<name>A0A4P9VXG2_9FUNG</name>
<evidence type="ECO:0000256" key="2">
    <source>
        <dbReference type="ARBA" id="ARBA00022574"/>
    </source>
</evidence>
<dbReference type="InterPro" id="IPR051959">
    <property type="entry name" value="PAK1-Kinase_Regulator"/>
</dbReference>
<dbReference type="SMART" id="SM00320">
    <property type="entry name" value="WD40"/>
    <property type="match status" value="3"/>
</dbReference>
<dbReference type="AlphaFoldDB" id="A0A4P9VXG2"/>
<keyword evidence="7" id="KW-1185">Reference proteome</keyword>
<feature type="repeat" description="WD" evidence="4">
    <location>
        <begin position="1"/>
        <end position="30"/>
    </location>
</feature>
<evidence type="ECO:0000313" key="7">
    <source>
        <dbReference type="Proteomes" id="UP000269721"/>
    </source>
</evidence>
<dbReference type="InterPro" id="IPR015943">
    <property type="entry name" value="WD40/YVTN_repeat-like_dom_sf"/>
</dbReference>
<gene>
    <name evidence="6" type="ORF">BDK51DRAFT_39030</name>
</gene>
<reference evidence="7" key="1">
    <citation type="journal article" date="2018" name="Nat. Microbiol.">
        <title>Leveraging single-cell genomics to expand the fungal tree of life.</title>
        <authorList>
            <person name="Ahrendt S.R."/>
            <person name="Quandt C.A."/>
            <person name="Ciobanu D."/>
            <person name="Clum A."/>
            <person name="Salamov A."/>
            <person name="Andreopoulos B."/>
            <person name="Cheng J.F."/>
            <person name="Woyke T."/>
            <person name="Pelin A."/>
            <person name="Henrissat B."/>
            <person name="Reynolds N.K."/>
            <person name="Benny G.L."/>
            <person name="Smith M.E."/>
            <person name="James T.Y."/>
            <person name="Grigoriev I.V."/>
        </authorList>
    </citation>
    <scope>NUCLEOTIDE SEQUENCE [LARGE SCALE GENOMIC DNA]</scope>
</reference>
<dbReference type="GO" id="GO:0042254">
    <property type="term" value="P:ribosome biogenesis"/>
    <property type="evidence" value="ECO:0007669"/>
    <property type="project" value="UniProtKB-KW"/>
</dbReference>
<dbReference type="EMBL" id="ML001300">
    <property type="protein sequence ID" value="RKO83383.1"/>
    <property type="molecule type" value="Genomic_DNA"/>
</dbReference>
<dbReference type="Pfam" id="PF00400">
    <property type="entry name" value="WD40"/>
    <property type="match status" value="3"/>
</dbReference>
<dbReference type="InterPro" id="IPR001680">
    <property type="entry name" value="WD40_rpt"/>
</dbReference>
<feature type="region of interest" description="Disordered" evidence="5">
    <location>
        <begin position="294"/>
        <end position="460"/>
    </location>
</feature>
<evidence type="ECO:0000256" key="3">
    <source>
        <dbReference type="ARBA" id="ARBA00022737"/>
    </source>
</evidence>
<evidence type="ECO:0000256" key="1">
    <source>
        <dbReference type="ARBA" id="ARBA00022517"/>
    </source>
</evidence>
<dbReference type="OrthoDB" id="308449at2759"/>
<dbReference type="PANTHER" id="PTHR44675:SF1">
    <property type="entry name" value="P21-ACTIVATED PROTEIN KINASE-INTERACTING PROTEIN 1"/>
    <property type="match status" value="1"/>
</dbReference>
<feature type="non-terminal residue" evidence="6">
    <location>
        <position position="1"/>
    </location>
</feature>
<dbReference type="InterPro" id="IPR020472">
    <property type="entry name" value="WD40_PAC1"/>
</dbReference>
<keyword evidence="3" id="KW-0677">Repeat</keyword>
<evidence type="ECO:0000256" key="5">
    <source>
        <dbReference type="SAM" id="MobiDB-lite"/>
    </source>
</evidence>
<dbReference type="PROSITE" id="PS50082">
    <property type="entry name" value="WD_REPEATS_2"/>
    <property type="match status" value="2"/>
</dbReference>
<keyword evidence="1" id="KW-0690">Ribosome biogenesis</keyword>
<protein>
    <submittedName>
        <fullName evidence="6">WD40-repeat-containing domain protein</fullName>
    </submittedName>
</protein>
<feature type="compositionally biased region" description="Low complexity" evidence="5">
    <location>
        <begin position="417"/>
        <end position="427"/>
    </location>
</feature>
<dbReference type="Gene3D" id="2.130.10.10">
    <property type="entry name" value="YVTN repeat-like/Quinoprotein amine dehydrogenase"/>
    <property type="match status" value="2"/>
</dbReference>
<dbReference type="Proteomes" id="UP000269721">
    <property type="component" value="Unassembled WGS sequence"/>
</dbReference>
<feature type="compositionally biased region" description="Gly residues" evidence="5">
    <location>
        <begin position="428"/>
        <end position="452"/>
    </location>
</feature>
<dbReference type="PANTHER" id="PTHR44675">
    <property type="entry name" value="PAK1 INTERACTING PROTEIN 1"/>
    <property type="match status" value="1"/>
</dbReference>
<evidence type="ECO:0000313" key="6">
    <source>
        <dbReference type="EMBL" id="RKO83383.1"/>
    </source>
</evidence>
<dbReference type="PROSITE" id="PS50294">
    <property type="entry name" value="WD_REPEATS_REGION"/>
    <property type="match status" value="1"/>
</dbReference>